<keyword evidence="3" id="KW-1185">Reference proteome</keyword>
<dbReference type="EMBL" id="CP001338">
    <property type="protein sequence ID" value="ACL17175.1"/>
    <property type="molecule type" value="Genomic_DNA"/>
</dbReference>
<evidence type="ECO:0000256" key="1">
    <source>
        <dbReference type="SAM" id="MobiDB-lite"/>
    </source>
</evidence>
<proteinExistence type="predicted"/>
<feature type="region of interest" description="Disordered" evidence="1">
    <location>
        <begin position="129"/>
        <end position="273"/>
    </location>
</feature>
<feature type="compositionally biased region" description="Low complexity" evidence="1">
    <location>
        <begin position="157"/>
        <end position="176"/>
    </location>
</feature>
<evidence type="ECO:0000313" key="2">
    <source>
        <dbReference type="EMBL" id="ACL17175.1"/>
    </source>
</evidence>
<dbReference type="AlphaFoldDB" id="B8GKM9"/>
<name>B8GKM9_METPE</name>
<gene>
    <name evidence="2" type="ordered locus">Mpal_1870</name>
</gene>
<feature type="compositionally biased region" description="Low complexity" evidence="1">
    <location>
        <begin position="208"/>
        <end position="227"/>
    </location>
</feature>
<organism evidence="2 3">
    <name type="scientific">Methanosphaerula palustris (strain ATCC BAA-1556 / DSM 19958 / E1-9c)</name>
    <dbReference type="NCBI Taxonomy" id="521011"/>
    <lineage>
        <taxon>Archaea</taxon>
        <taxon>Methanobacteriati</taxon>
        <taxon>Methanobacteriota</taxon>
        <taxon>Stenosarchaea group</taxon>
        <taxon>Methanomicrobia</taxon>
        <taxon>Methanomicrobiales</taxon>
        <taxon>Methanoregulaceae</taxon>
        <taxon>Methanosphaerula</taxon>
    </lineage>
</organism>
<sequence>MLGLMLMLVPAVSAGGVTNSINQTHITEIRDRIVNTSHITEVMMQGSIQYIDQISNSSGATAMTTTRDNYVSAAASLSSIQNGTELRTAEKNLGTVERLFFNQTQVAVKTYNGTKTALKQSINESLSAAGLNENSFGPGPGPAHGPARNETASPDFAGNATNATAGHGHAHGSAGNETPPPDFGGNTTACPDHAPDFAGNETAPPDFAGNATNATAGHGHAHGSAGNETAPPDFDRNTTAGPDHAPDFAVNGTSVLGNGSTGRHHLGVNATNS</sequence>
<dbReference type="HOGENOM" id="CLU_1017853_0_0_2"/>
<dbReference type="RefSeq" id="WP_012618494.1">
    <property type="nucleotide sequence ID" value="NC_011832.1"/>
</dbReference>
<evidence type="ECO:0000313" key="3">
    <source>
        <dbReference type="Proteomes" id="UP000002457"/>
    </source>
</evidence>
<reference evidence="2 3" key="1">
    <citation type="journal article" date="2015" name="Genome Announc.">
        <title>Complete Genome Sequence of Methanosphaerula palustris E1-9CT, a Hydrogenotrophic Methanogen Isolated from a Minerotrophic Fen Peatland.</title>
        <authorList>
            <person name="Cadillo-Quiroz H."/>
            <person name="Browne P."/>
            <person name="Kyrpides N."/>
            <person name="Woyke T."/>
            <person name="Goodwin L."/>
            <person name="Detter C."/>
            <person name="Yavitt J.B."/>
            <person name="Zinder S.H."/>
        </authorList>
    </citation>
    <scope>NUCLEOTIDE SEQUENCE [LARGE SCALE GENOMIC DNA]</scope>
    <source>
        <strain evidence="3">ATCC BAA-1556 / DSM 19958 / E1-9c</strain>
    </source>
</reference>
<accession>B8GKM9</accession>
<dbReference type="KEGG" id="mpl:Mpal_1870"/>
<dbReference type="eggNOG" id="arCOG09478">
    <property type="taxonomic scope" value="Archaea"/>
</dbReference>
<dbReference type="Proteomes" id="UP000002457">
    <property type="component" value="Chromosome"/>
</dbReference>
<protein>
    <submittedName>
        <fullName evidence="2">Uncharacterized protein</fullName>
    </submittedName>
</protein>
<dbReference type="GeneID" id="7272687"/>